<keyword evidence="3 5" id="KW-1133">Transmembrane helix</keyword>
<evidence type="ECO:0000313" key="7">
    <source>
        <dbReference type="EMBL" id="EGD75720.1"/>
    </source>
</evidence>
<dbReference type="EMBL" id="GL832973">
    <property type="protein sequence ID" value="EGD75720.1"/>
    <property type="molecule type" value="Genomic_DNA"/>
</dbReference>
<evidence type="ECO:0000256" key="1">
    <source>
        <dbReference type="ARBA" id="ARBA00004127"/>
    </source>
</evidence>
<protein>
    <recommendedName>
        <fullName evidence="6">DUF1232 domain-containing protein</fullName>
    </recommendedName>
</protein>
<evidence type="ECO:0000313" key="8">
    <source>
        <dbReference type="Proteomes" id="UP000007799"/>
    </source>
</evidence>
<evidence type="ECO:0000256" key="2">
    <source>
        <dbReference type="ARBA" id="ARBA00022692"/>
    </source>
</evidence>
<reference evidence="7" key="1">
    <citation type="submission" date="2009-08" db="EMBL/GenBank/DDBJ databases">
        <title>Annotation of Salpingoeca rosetta.</title>
        <authorList>
            <consortium name="The Broad Institute Genome Sequencing Platform"/>
            <person name="Russ C."/>
            <person name="Cuomo C."/>
            <person name="Burger G."/>
            <person name="Gray M.W."/>
            <person name="Holland P.W.H."/>
            <person name="King N."/>
            <person name="Lang F.B.F."/>
            <person name="Roger A.J."/>
            <person name="Ruiz-Trillo I."/>
            <person name="Young S.K."/>
            <person name="Zeng Q."/>
            <person name="Gargeya S."/>
            <person name="Alvarado L."/>
            <person name="Berlin A."/>
            <person name="Chapman S.B."/>
            <person name="Chen Z."/>
            <person name="Freedman E."/>
            <person name="Gellesch M."/>
            <person name="Goldberg J."/>
            <person name="Griggs A."/>
            <person name="Gujja S."/>
            <person name="Heilman E."/>
            <person name="Heiman D."/>
            <person name="Howarth C."/>
            <person name="Mehta T."/>
            <person name="Neiman D."/>
            <person name="Pearson M."/>
            <person name="Roberts A."/>
            <person name="Saif S."/>
            <person name="Shea T."/>
            <person name="Shenoy N."/>
            <person name="Sisk P."/>
            <person name="Stolte C."/>
            <person name="Sykes S."/>
            <person name="White J."/>
            <person name="Yandava C."/>
            <person name="Haas B."/>
            <person name="Nusbaum C."/>
            <person name="Birren B."/>
        </authorList>
    </citation>
    <scope>NUCLEOTIDE SEQUENCE [LARGE SCALE GENOMIC DNA]</scope>
    <source>
        <strain evidence="7">ATCC 50818</strain>
    </source>
</reference>
<dbReference type="Pfam" id="PF06803">
    <property type="entry name" value="DUF1232"/>
    <property type="match status" value="1"/>
</dbReference>
<evidence type="ECO:0000256" key="4">
    <source>
        <dbReference type="ARBA" id="ARBA00023136"/>
    </source>
</evidence>
<dbReference type="InParanoid" id="F2UGH0"/>
<gene>
    <name evidence="7" type="ORF">PTSG_12642</name>
</gene>
<accession>F2UGH0</accession>
<feature type="transmembrane region" description="Helical" evidence="5">
    <location>
        <begin position="42"/>
        <end position="61"/>
    </location>
</feature>
<evidence type="ECO:0000259" key="6">
    <source>
        <dbReference type="Pfam" id="PF06803"/>
    </source>
</evidence>
<sequence>MSGLVGGFMQQVGCIMFMATAPVLWYQSLLITDVMDIVAVDPGYLCMTLGMLITAEAFLYLQLPIDIIPDFIPVLGKCDDALAYIAAAAGGLLTVAGASSWIASDDGPSLDLHMAE</sequence>
<dbReference type="InterPro" id="IPR010652">
    <property type="entry name" value="DUF1232"/>
</dbReference>
<feature type="transmembrane region" description="Helical" evidence="5">
    <location>
        <begin position="81"/>
        <end position="103"/>
    </location>
</feature>
<dbReference type="GO" id="GO:0012505">
    <property type="term" value="C:endomembrane system"/>
    <property type="evidence" value="ECO:0007669"/>
    <property type="project" value="UniProtKB-SubCell"/>
</dbReference>
<organism evidence="8">
    <name type="scientific">Salpingoeca rosetta (strain ATCC 50818 / BSB-021)</name>
    <dbReference type="NCBI Taxonomy" id="946362"/>
    <lineage>
        <taxon>Eukaryota</taxon>
        <taxon>Choanoflagellata</taxon>
        <taxon>Craspedida</taxon>
        <taxon>Salpingoecidae</taxon>
        <taxon>Salpingoeca</taxon>
    </lineage>
</organism>
<keyword evidence="4 5" id="KW-0472">Membrane</keyword>
<dbReference type="Proteomes" id="UP000007799">
    <property type="component" value="Unassembled WGS sequence"/>
</dbReference>
<comment type="subcellular location">
    <subcellularLocation>
        <location evidence="1">Endomembrane system</location>
        <topology evidence="1">Multi-pass membrane protein</topology>
    </subcellularLocation>
</comment>
<dbReference type="RefSeq" id="XP_004991641.1">
    <property type="nucleotide sequence ID" value="XM_004991584.1"/>
</dbReference>
<keyword evidence="2 5" id="KW-0812">Transmembrane</keyword>
<dbReference type="KEGG" id="sre:PTSG_12642"/>
<dbReference type="GeneID" id="16072202"/>
<feature type="transmembrane region" description="Helical" evidence="5">
    <location>
        <begin position="12"/>
        <end position="30"/>
    </location>
</feature>
<evidence type="ECO:0000256" key="5">
    <source>
        <dbReference type="SAM" id="Phobius"/>
    </source>
</evidence>
<proteinExistence type="predicted"/>
<evidence type="ECO:0000256" key="3">
    <source>
        <dbReference type="ARBA" id="ARBA00022989"/>
    </source>
</evidence>
<dbReference type="AlphaFoldDB" id="F2UGH0"/>
<name>F2UGH0_SALR5</name>
<feature type="domain" description="DUF1232" evidence="6">
    <location>
        <begin position="57"/>
        <end position="82"/>
    </location>
</feature>
<keyword evidence="8" id="KW-1185">Reference proteome</keyword>